<proteinExistence type="predicted"/>
<organism evidence="1 2">
    <name type="scientific">Dermacentor silvarum</name>
    <name type="common">Tick</name>
    <dbReference type="NCBI Taxonomy" id="543639"/>
    <lineage>
        <taxon>Eukaryota</taxon>
        <taxon>Metazoa</taxon>
        <taxon>Ecdysozoa</taxon>
        <taxon>Arthropoda</taxon>
        <taxon>Chelicerata</taxon>
        <taxon>Arachnida</taxon>
        <taxon>Acari</taxon>
        <taxon>Parasitiformes</taxon>
        <taxon>Ixodida</taxon>
        <taxon>Ixodoidea</taxon>
        <taxon>Ixodidae</taxon>
        <taxon>Rhipicephalinae</taxon>
        <taxon>Dermacentor</taxon>
    </lineage>
</organism>
<comment type="caution">
    <text evidence="1">The sequence shown here is derived from an EMBL/GenBank/DDBJ whole genome shotgun (WGS) entry which is preliminary data.</text>
</comment>
<evidence type="ECO:0000313" key="2">
    <source>
        <dbReference type="Proteomes" id="UP000821865"/>
    </source>
</evidence>
<name>A0ACB8DQF8_DERSI</name>
<sequence>MPRCFVTGCKSGYDSQRSEKRHFFRAPRDSSRLQVWQRAIPRLDKQLTSSCVVCDLHFEDSDLVKEFVHNINGDVVIIPRDNWALKDDAVPRLFPNCPSYLSKPARKRKQPAVQRAPPVKVRKRQGDVTSLCDDGSNSPVCGAIASLYSELVDLAKTNQKIQGWSLEVVDASVVVYKLKMETAVPRVDKAVVVSRTLTVSGKRGRGIGADGSCGYSCPRLASRCVGSHEVTTARLPYRPQDVFNGDDAGIYINLESEKSLGMKSEMCQGGKKSKERVTVLSCVNADGSEKLKRTVIGKFWKPQCFSRNPSLPVMYKANKKA</sequence>
<dbReference type="Proteomes" id="UP000821865">
    <property type="component" value="Chromosome 10"/>
</dbReference>
<reference evidence="1" key="1">
    <citation type="submission" date="2020-05" db="EMBL/GenBank/DDBJ databases">
        <title>Large-scale comparative analyses of tick genomes elucidate their genetic diversity and vector capacities.</title>
        <authorList>
            <person name="Jia N."/>
            <person name="Wang J."/>
            <person name="Shi W."/>
            <person name="Du L."/>
            <person name="Sun Y."/>
            <person name="Zhan W."/>
            <person name="Jiang J."/>
            <person name="Wang Q."/>
            <person name="Zhang B."/>
            <person name="Ji P."/>
            <person name="Sakyi L.B."/>
            <person name="Cui X."/>
            <person name="Yuan T."/>
            <person name="Jiang B."/>
            <person name="Yang W."/>
            <person name="Lam T.T.-Y."/>
            <person name="Chang Q."/>
            <person name="Ding S."/>
            <person name="Wang X."/>
            <person name="Zhu J."/>
            <person name="Ruan X."/>
            <person name="Zhao L."/>
            <person name="Wei J."/>
            <person name="Que T."/>
            <person name="Du C."/>
            <person name="Cheng J."/>
            <person name="Dai P."/>
            <person name="Han X."/>
            <person name="Huang E."/>
            <person name="Gao Y."/>
            <person name="Liu J."/>
            <person name="Shao H."/>
            <person name="Ye R."/>
            <person name="Li L."/>
            <person name="Wei W."/>
            <person name="Wang X."/>
            <person name="Wang C."/>
            <person name="Yang T."/>
            <person name="Huo Q."/>
            <person name="Li W."/>
            <person name="Guo W."/>
            <person name="Chen H."/>
            <person name="Zhou L."/>
            <person name="Ni X."/>
            <person name="Tian J."/>
            <person name="Zhou Y."/>
            <person name="Sheng Y."/>
            <person name="Liu T."/>
            <person name="Pan Y."/>
            <person name="Xia L."/>
            <person name="Li J."/>
            <person name="Zhao F."/>
            <person name="Cao W."/>
        </authorList>
    </citation>
    <scope>NUCLEOTIDE SEQUENCE</scope>
    <source>
        <strain evidence="1">Dsil-2018</strain>
    </source>
</reference>
<evidence type="ECO:0000313" key="1">
    <source>
        <dbReference type="EMBL" id="KAH7974606.1"/>
    </source>
</evidence>
<keyword evidence="2" id="KW-1185">Reference proteome</keyword>
<gene>
    <name evidence="1" type="ORF">HPB49_017322</name>
</gene>
<accession>A0ACB8DQF8</accession>
<protein>
    <submittedName>
        <fullName evidence="1">Uncharacterized protein</fullName>
    </submittedName>
</protein>
<dbReference type="EMBL" id="CM023479">
    <property type="protein sequence ID" value="KAH7974606.1"/>
    <property type="molecule type" value="Genomic_DNA"/>
</dbReference>